<evidence type="ECO:0000313" key="7">
    <source>
        <dbReference type="EMBL" id="KKZ13874.1"/>
    </source>
</evidence>
<dbReference type="PANTHER" id="PTHR43085:SF1">
    <property type="entry name" value="PSEUDOURIDINE KINASE-RELATED"/>
    <property type="match status" value="1"/>
</dbReference>
<proteinExistence type="inferred from homology"/>
<name>A0A0G8AWY1_9SYNE</name>
<reference evidence="7 8" key="1">
    <citation type="submission" date="2015-02" db="EMBL/GenBank/DDBJ databases">
        <authorList>
            <person name="Slaby B."/>
            <person name="Hentschel U."/>
        </authorList>
    </citation>
    <scope>NUCLEOTIDE SEQUENCE [LARGE SCALE GENOMIC DNA]</scope>
    <source>
        <strain evidence="7">15L</strain>
    </source>
</reference>
<dbReference type="GO" id="GO:0016301">
    <property type="term" value="F:kinase activity"/>
    <property type="evidence" value="ECO:0007669"/>
    <property type="project" value="UniProtKB-KW"/>
</dbReference>
<dbReference type="PANTHER" id="PTHR43085">
    <property type="entry name" value="HEXOKINASE FAMILY MEMBER"/>
    <property type="match status" value="1"/>
</dbReference>
<dbReference type="Proteomes" id="UP000035037">
    <property type="component" value="Unassembled WGS sequence"/>
</dbReference>
<dbReference type="InterPro" id="IPR050306">
    <property type="entry name" value="PfkB_Carbo_kinase"/>
</dbReference>
<comment type="caution">
    <text evidence="7">The sequence shown here is derived from an EMBL/GenBank/DDBJ whole genome shotgun (WGS) entry which is preliminary data.</text>
</comment>
<keyword evidence="3" id="KW-0547">Nucleotide-binding</keyword>
<evidence type="ECO:0000256" key="4">
    <source>
        <dbReference type="ARBA" id="ARBA00022777"/>
    </source>
</evidence>
<dbReference type="AlphaFoldDB" id="A0A0G8AWY1"/>
<evidence type="ECO:0000313" key="8">
    <source>
        <dbReference type="Proteomes" id="UP000035037"/>
    </source>
</evidence>
<dbReference type="SUPFAM" id="SSF53613">
    <property type="entry name" value="Ribokinase-like"/>
    <property type="match status" value="1"/>
</dbReference>
<keyword evidence="2" id="KW-0808">Transferase</keyword>
<gene>
    <name evidence="7" type="ORF">TQ37_03115</name>
</gene>
<keyword evidence="4 7" id="KW-0418">Kinase</keyword>
<evidence type="ECO:0000256" key="2">
    <source>
        <dbReference type="ARBA" id="ARBA00022679"/>
    </source>
</evidence>
<evidence type="ECO:0000259" key="6">
    <source>
        <dbReference type="Pfam" id="PF00294"/>
    </source>
</evidence>
<dbReference type="PATRIC" id="fig|1608419.3.peg.2062"/>
<protein>
    <submittedName>
        <fullName evidence="7">Ribokinase</fullName>
    </submittedName>
</protein>
<dbReference type="Pfam" id="PF00294">
    <property type="entry name" value="PfkB"/>
    <property type="match status" value="1"/>
</dbReference>
<evidence type="ECO:0000256" key="1">
    <source>
        <dbReference type="ARBA" id="ARBA00010688"/>
    </source>
</evidence>
<organism evidence="7 8">
    <name type="scientific">Candidatus Synechococcus spongiarum 15L</name>
    <dbReference type="NCBI Taxonomy" id="1608419"/>
    <lineage>
        <taxon>Bacteria</taxon>
        <taxon>Bacillati</taxon>
        <taxon>Cyanobacteriota</taxon>
        <taxon>Cyanophyceae</taxon>
        <taxon>Synechococcales</taxon>
        <taxon>Synechococcaceae</taxon>
        <taxon>Synechococcus</taxon>
    </lineage>
</organism>
<evidence type="ECO:0000256" key="3">
    <source>
        <dbReference type="ARBA" id="ARBA00022741"/>
    </source>
</evidence>
<dbReference type="InterPro" id="IPR011611">
    <property type="entry name" value="PfkB_dom"/>
</dbReference>
<dbReference type="PROSITE" id="PS00584">
    <property type="entry name" value="PFKB_KINASES_2"/>
    <property type="match status" value="1"/>
</dbReference>
<dbReference type="GO" id="GO:0005524">
    <property type="term" value="F:ATP binding"/>
    <property type="evidence" value="ECO:0007669"/>
    <property type="project" value="UniProtKB-KW"/>
</dbReference>
<dbReference type="CDD" id="cd01167">
    <property type="entry name" value="bac_FRK"/>
    <property type="match status" value="1"/>
</dbReference>
<dbReference type="Gene3D" id="3.40.1190.20">
    <property type="match status" value="1"/>
</dbReference>
<keyword evidence="5" id="KW-0067">ATP-binding</keyword>
<comment type="similarity">
    <text evidence="1">Belongs to the carbohydrate kinase PfkB family.</text>
</comment>
<reference evidence="7 8" key="2">
    <citation type="submission" date="2015-05" db="EMBL/GenBank/DDBJ databases">
        <title>Lifestyle Evolution in Cyanobacterial Symbionts of Sponges.</title>
        <authorList>
            <person name="Burgsdorf I."/>
            <person name="Slaby B.M."/>
            <person name="Handley K.M."/>
            <person name="Haber M."/>
            <person name="Blom J."/>
            <person name="Marshall C.W."/>
            <person name="Gilbert J.A."/>
            <person name="Hentschel U."/>
            <person name="Steindler L."/>
        </authorList>
    </citation>
    <scope>NUCLEOTIDE SEQUENCE [LARGE SCALE GENOMIC DNA]</scope>
    <source>
        <strain evidence="7">15L</strain>
    </source>
</reference>
<sequence length="332" mass="35053">MPDVICCGEALVDRLGPPGGNPAEGGEDRLGGAPANVCCGLARLGTSTGFLGRLGRDAIGAAFARLFQERGVDQQGVQWDEQRPSRIVLVQRQHNGERSFRGFLGDAGAGFADTAFAPDRIPATLFRSARWLLFGTIPLASPTAAAALEQAMAMAEDRQVRLALDVNWRPTFWRCDASMARQRIRPLLERVQVLKLAVEEAEWLLGERDPQAIGLALPQQPAVVVTAGGDGATWWMGGSRGQQPAYPVSVVDSTGAGDAFLAGLLHQLVTQPRLRHHPSADAVDRAMAFASACGAMVCAGAGAIDPQPEAGAVAAFLEQQGFAEGLGQGRLP</sequence>
<dbReference type="EMBL" id="JYFQ01000065">
    <property type="protein sequence ID" value="KKZ13874.1"/>
    <property type="molecule type" value="Genomic_DNA"/>
</dbReference>
<evidence type="ECO:0000256" key="5">
    <source>
        <dbReference type="ARBA" id="ARBA00022840"/>
    </source>
</evidence>
<dbReference type="InterPro" id="IPR002173">
    <property type="entry name" value="Carboh/pur_kinase_PfkB_CS"/>
</dbReference>
<accession>A0A0G8AWY1</accession>
<dbReference type="InterPro" id="IPR029056">
    <property type="entry name" value="Ribokinase-like"/>
</dbReference>
<feature type="domain" description="Carbohydrate kinase PfkB" evidence="6">
    <location>
        <begin position="2"/>
        <end position="309"/>
    </location>
</feature>